<evidence type="ECO:0000313" key="8">
    <source>
        <dbReference type="Proteomes" id="UP000422764"/>
    </source>
</evidence>
<reference evidence="7 8" key="1">
    <citation type="submission" date="2019-12" db="EMBL/GenBank/DDBJ databases">
        <title>Genome sequenceing of Clostridium bovifaecis.</title>
        <authorList>
            <person name="Yao Y."/>
        </authorList>
    </citation>
    <scope>NUCLEOTIDE SEQUENCE [LARGE SCALE GENOMIC DNA]</scope>
    <source>
        <strain evidence="7 8">BXX</strain>
    </source>
</reference>
<comment type="subcellular location">
    <subcellularLocation>
        <location evidence="1">Cell membrane</location>
        <topology evidence="1">Multi-pass membrane protein</topology>
    </subcellularLocation>
</comment>
<dbReference type="CDD" id="cd06574">
    <property type="entry name" value="TM_PBP1_branched-chain-AA_like"/>
    <property type="match status" value="1"/>
</dbReference>
<dbReference type="EMBL" id="CP046522">
    <property type="protein sequence ID" value="QGU96848.1"/>
    <property type="molecule type" value="Genomic_DNA"/>
</dbReference>
<evidence type="ECO:0000256" key="4">
    <source>
        <dbReference type="ARBA" id="ARBA00022989"/>
    </source>
</evidence>
<feature type="transmembrane region" description="Helical" evidence="6">
    <location>
        <begin position="201"/>
        <end position="223"/>
    </location>
</feature>
<accession>A0A6I6F8W9</accession>
<dbReference type="InterPro" id="IPR001851">
    <property type="entry name" value="ABC_transp_permease"/>
</dbReference>
<feature type="transmembrane region" description="Helical" evidence="6">
    <location>
        <begin position="12"/>
        <end position="28"/>
    </location>
</feature>
<evidence type="ECO:0000256" key="6">
    <source>
        <dbReference type="SAM" id="Phobius"/>
    </source>
</evidence>
<evidence type="ECO:0000313" key="7">
    <source>
        <dbReference type="EMBL" id="QGU96848.1"/>
    </source>
</evidence>
<keyword evidence="8" id="KW-1185">Reference proteome</keyword>
<evidence type="ECO:0000256" key="5">
    <source>
        <dbReference type="ARBA" id="ARBA00023136"/>
    </source>
</evidence>
<sequence length="303" mass="31820">MDFIISTLEQGFIFGIVGLGVYITYKILDFPDMTIDGTFPMGAAVTAVCLTKGINPFAACIISLILGMIGGMVTGILHVKFKISSLLSGILVMIGLYSINLRIMGKSNVPFFGFDTIFTVTSFMKPVLLLGLFAVGIKLVLDVFLKTKLGYVLKAVGDNEQLVTSLGINKDMIKVVGISIANGLGALAGSVMAQNQGFADVGMGTGTVVIGLAAVILGSSLLGKIKFITVTTMTVSGAILYKLAIAAALRFGLSPNDLKLVTALIVIIILGTNNFKFSFKSVRKDEKGGEGVASNTKSVQSVQ</sequence>
<gene>
    <name evidence="7" type="ORF">GOM49_11645</name>
</gene>
<feature type="transmembrane region" description="Helical" evidence="6">
    <location>
        <begin position="123"/>
        <end position="145"/>
    </location>
</feature>
<proteinExistence type="predicted"/>
<evidence type="ECO:0000256" key="3">
    <source>
        <dbReference type="ARBA" id="ARBA00022692"/>
    </source>
</evidence>
<feature type="transmembrane region" description="Helical" evidence="6">
    <location>
        <begin position="175"/>
        <end position="195"/>
    </location>
</feature>
<feature type="transmembrane region" description="Helical" evidence="6">
    <location>
        <begin position="86"/>
        <end position="103"/>
    </location>
</feature>
<feature type="transmembrane region" description="Helical" evidence="6">
    <location>
        <begin position="230"/>
        <end position="252"/>
    </location>
</feature>
<dbReference type="Proteomes" id="UP000422764">
    <property type="component" value="Chromosome"/>
</dbReference>
<name>A0A6I6F8W9_9CLOT</name>
<evidence type="ECO:0000256" key="2">
    <source>
        <dbReference type="ARBA" id="ARBA00022475"/>
    </source>
</evidence>
<dbReference type="AlphaFoldDB" id="A0A6I6F8W9"/>
<organism evidence="7 8">
    <name type="scientific">Clostridium bovifaecis</name>
    <dbReference type="NCBI Taxonomy" id="2184719"/>
    <lineage>
        <taxon>Bacteria</taxon>
        <taxon>Bacillati</taxon>
        <taxon>Bacillota</taxon>
        <taxon>Clostridia</taxon>
        <taxon>Eubacteriales</taxon>
        <taxon>Clostridiaceae</taxon>
        <taxon>Clostridium</taxon>
    </lineage>
</organism>
<keyword evidence="5 6" id="KW-0472">Membrane</keyword>
<feature type="transmembrane region" description="Helical" evidence="6">
    <location>
        <begin position="258"/>
        <end position="275"/>
    </location>
</feature>
<protein>
    <submittedName>
        <fullName evidence="7">ABC transporter permease</fullName>
    </submittedName>
</protein>
<dbReference type="GO" id="GO:0022857">
    <property type="term" value="F:transmembrane transporter activity"/>
    <property type="evidence" value="ECO:0007669"/>
    <property type="project" value="InterPro"/>
</dbReference>
<feature type="transmembrane region" description="Helical" evidence="6">
    <location>
        <begin position="56"/>
        <end position="79"/>
    </location>
</feature>
<dbReference type="PANTHER" id="PTHR32196:SF69">
    <property type="entry name" value="BRANCHED-CHAIN AMINO ACID TRANSPORT SYSTEM, PERMEASE PROTEIN"/>
    <property type="match status" value="1"/>
</dbReference>
<keyword evidence="4 6" id="KW-1133">Transmembrane helix</keyword>
<evidence type="ECO:0000256" key="1">
    <source>
        <dbReference type="ARBA" id="ARBA00004651"/>
    </source>
</evidence>
<keyword evidence="2" id="KW-1003">Cell membrane</keyword>
<keyword evidence="3 6" id="KW-0812">Transmembrane</keyword>
<dbReference type="GO" id="GO:0005886">
    <property type="term" value="C:plasma membrane"/>
    <property type="evidence" value="ECO:0007669"/>
    <property type="project" value="UniProtKB-SubCell"/>
</dbReference>
<dbReference type="Pfam" id="PF02653">
    <property type="entry name" value="BPD_transp_2"/>
    <property type="match status" value="1"/>
</dbReference>
<dbReference type="PANTHER" id="PTHR32196">
    <property type="entry name" value="ABC TRANSPORTER PERMEASE PROTEIN YPHD-RELATED-RELATED"/>
    <property type="match status" value="1"/>
</dbReference>